<name>A0A7I8BK69_9BURK</name>
<proteinExistence type="predicted"/>
<gene>
    <name evidence="2" type="ORF">PPGU16_19000</name>
</gene>
<evidence type="ECO:0000313" key="2">
    <source>
        <dbReference type="EMBL" id="BCF88833.1"/>
    </source>
</evidence>
<sequence length="158" mass="16804">MRTLFGLGATLCVCAGCAVTASPPVAAQEPLNDQMTCRNIVGQAEIDGTMQQISGLACQQPDGTWQIQQADDSAAVVYPIPAYPYYDPWYWGPPVAVGFGASFVFVDRFHHFHHMNHVHWGRPGGMGHGGFHGTGGMHGWGGGHAWGGMGGMGGGHRR</sequence>
<evidence type="ECO:0008006" key="4">
    <source>
        <dbReference type="Google" id="ProtNLM"/>
    </source>
</evidence>
<accession>A0A7I8BK69</accession>
<keyword evidence="1" id="KW-0732">Signal</keyword>
<dbReference type="KEGG" id="plad:PPGU16_19000"/>
<keyword evidence="3" id="KW-1185">Reference proteome</keyword>
<reference evidence="2 3" key="1">
    <citation type="journal article" date="2020" name="Genes (Basel)">
        <title>Genomic Comparison of Insect Gut Symbionts from Divergent Burkholderia Subclades.</title>
        <authorList>
            <person name="Takeshita K."/>
            <person name="Kikuchi Y."/>
        </authorList>
    </citation>
    <scope>NUCLEOTIDE SEQUENCE [LARGE SCALE GENOMIC DNA]</scope>
    <source>
        <strain evidence="2 3">PGU16</strain>
    </source>
</reference>
<organism evidence="2 3">
    <name type="scientific">Paraburkholderia largidicola</name>
    <dbReference type="NCBI Taxonomy" id="3014751"/>
    <lineage>
        <taxon>Bacteria</taxon>
        <taxon>Pseudomonadati</taxon>
        <taxon>Pseudomonadota</taxon>
        <taxon>Betaproteobacteria</taxon>
        <taxon>Burkholderiales</taxon>
        <taxon>Burkholderiaceae</taxon>
        <taxon>Paraburkholderia</taxon>
    </lineage>
</organism>
<feature type="signal peptide" evidence="1">
    <location>
        <begin position="1"/>
        <end position="27"/>
    </location>
</feature>
<dbReference type="RefSeq" id="WP_180719810.1">
    <property type="nucleotide sequence ID" value="NZ_AP023174.1"/>
</dbReference>
<dbReference type="Proteomes" id="UP000510888">
    <property type="component" value="Chromosome 1"/>
</dbReference>
<evidence type="ECO:0000313" key="3">
    <source>
        <dbReference type="Proteomes" id="UP000510888"/>
    </source>
</evidence>
<evidence type="ECO:0000256" key="1">
    <source>
        <dbReference type="SAM" id="SignalP"/>
    </source>
</evidence>
<protein>
    <recommendedName>
        <fullName evidence="4">Lipoprotein</fullName>
    </recommendedName>
</protein>
<feature type="chain" id="PRO_5029613121" description="Lipoprotein" evidence="1">
    <location>
        <begin position="28"/>
        <end position="158"/>
    </location>
</feature>
<dbReference type="EMBL" id="AP023174">
    <property type="protein sequence ID" value="BCF88833.1"/>
    <property type="molecule type" value="Genomic_DNA"/>
</dbReference>
<dbReference type="AlphaFoldDB" id="A0A7I8BK69"/>